<reference evidence="1 2" key="1">
    <citation type="submission" date="2016-04" db="EMBL/GenBank/DDBJ databases">
        <title>The genome of Intoshia linei affirms orthonectids as highly simplified spiralians.</title>
        <authorList>
            <person name="Mikhailov K.V."/>
            <person name="Slusarev G.S."/>
            <person name="Nikitin M.A."/>
            <person name="Logacheva M.D."/>
            <person name="Penin A."/>
            <person name="Aleoshin V."/>
            <person name="Panchin Y.V."/>
        </authorList>
    </citation>
    <scope>NUCLEOTIDE SEQUENCE [LARGE SCALE GENOMIC DNA]</scope>
    <source>
        <strain evidence="1">Intl2013</strain>
        <tissue evidence="1">Whole animal</tissue>
    </source>
</reference>
<evidence type="ECO:0000313" key="1">
    <source>
        <dbReference type="EMBL" id="OAF67079.1"/>
    </source>
</evidence>
<dbReference type="OrthoDB" id="6281208at2759"/>
<proteinExistence type="predicted"/>
<dbReference type="AlphaFoldDB" id="A0A177AYJ6"/>
<gene>
    <name evidence="1" type="ORF">A3Q56_05200</name>
</gene>
<protein>
    <submittedName>
        <fullName evidence="1">Uncharacterized protein</fullName>
    </submittedName>
</protein>
<accession>A0A177AYJ6</accession>
<sequence length="128" mass="15505">MSVSNIKSWKSSIRHACNQIWFLKFKFFNYEIRGAFWTINQNVTTRPKHWNLPIGREYTKYPNFGLQLNVNYPFETYKENDYSKFKLVFTNYNPESENFLNYATNLLKSNDEIEDYEDFNIKLEDNVI</sequence>
<keyword evidence="2" id="KW-1185">Reference proteome</keyword>
<dbReference type="Proteomes" id="UP000078046">
    <property type="component" value="Unassembled WGS sequence"/>
</dbReference>
<comment type="caution">
    <text evidence="1">The sequence shown here is derived from an EMBL/GenBank/DDBJ whole genome shotgun (WGS) entry which is preliminary data.</text>
</comment>
<organism evidence="1 2">
    <name type="scientific">Intoshia linei</name>
    <dbReference type="NCBI Taxonomy" id="1819745"/>
    <lineage>
        <taxon>Eukaryota</taxon>
        <taxon>Metazoa</taxon>
        <taxon>Spiralia</taxon>
        <taxon>Lophotrochozoa</taxon>
        <taxon>Mesozoa</taxon>
        <taxon>Orthonectida</taxon>
        <taxon>Rhopaluridae</taxon>
        <taxon>Intoshia</taxon>
    </lineage>
</organism>
<dbReference type="EMBL" id="LWCA01000750">
    <property type="protein sequence ID" value="OAF67079.1"/>
    <property type="molecule type" value="Genomic_DNA"/>
</dbReference>
<name>A0A177AYJ6_9BILA</name>
<evidence type="ECO:0000313" key="2">
    <source>
        <dbReference type="Proteomes" id="UP000078046"/>
    </source>
</evidence>